<dbReference type="SMART" id="SM01385">
    <property type="entry name" value="DSS1_SEM1"/>
    <property type="match status" value="1"/>
</dbReference>
<evidence type="ECO:0000256" key="2">
    <source>
        <dbReference type="RuleBase" id="RU369057"/>
    </source>
</evidence>
<keyword evidence="5" id="KW-1185">Reference proteome</keyword>
<proteinExistence type="inferred from homology"/>
<dbReference type="EnsemblMetazoa" id="CapteT209020">
    <property type="protein sequence ID" value="CapteP209020"/>
    <property type="gene ID" value="CapteG209020"/>
</dbReference>
<reference evidence="3 5" key="2">
    <citation type="journal article" date="2013" name="Nature">
        <title>Insights into bilaterian evolution from three spiralian genomes.</title>
        <authorList>
            <person name="Simakov O."/>
            <person name="Marletaz F."/>
            <person name="Cho S.J."/>
            <person name="Edsinger-Gonzales E."/>
            <person name="Havlak P."/>
            <person name="Hellsten U."/>
            <person name="Kuo D.H."/>
            <person name="Larsson T."/>
            <person name="Lv J."/>
            <person name="Arendt D."/>
            <person name="Savage R."/>
            <person name="Osoegawa K."/>
            <person name="de Jong P."/>
            <person name="Grimwood J."/>
            <person name="Chapman J.A."/>
            <person name="Shapiro H."/>
            <person name="Aerts A."/>
            <person name="Otillar R.P."/>
            <person name="Terry A.Y."/>
            <person name="Boore J.L."/>
            <person name="Grigoriev I.V."/>
            <person name="Lindberg D.R."/>
            <person name="Seaver E.C."/>
            <person name="Weisblat D.A."/>
            <person name="Putnam N.H."/>
            <person name="Rokhsar D.S."/>
        </authorList>
    </citation>
    <scope>NUCLEOTIDE SEQUENCE</scope>
    <source>
        <strain evidence="3 5">I ESC-2004</strain>
    </source>
</reference>
<dbReference type="OrthoDB" id="6278774at2759"/>
<dbReference type="HOGENOM" id="CLU_2111185_0_0_1"/>
<protein>
    <recommendedName>
        <fullName evidence="2">26S proteasome complex subunit SEM1</fullName>
    </recommendedName>
</protein>
<dbReference type="GO" id="GO:0043248">
    <property type="term" value="P:proteasome assembly"/>
    <property type="evidence" value="ECO:0007669"/>
    <property type="project" value="UniProtKB-UniRule"/>
</dbReference>
<dbReference type="Pfam" id="PF05160">
    <property type="entry name" value="DSS1_SEM1"/>
    <property type="match status" value="1"/>
</dbReference>
<evidence type="ECO:0000256" key="1">
    <source>
        <dbReference type="ARBA" id="ARBA00034491"/>
    </source>
</evidence>
<evidence type="ECO:0000313" key="4">
    <source>
        <dbReference type="EnsemblMetazoa" id="CapteP209020"/>
    </source>
</evidence>
<keyword evidence="2" id="KW-0539">Nucleus</keyword>
<evidence type="ECO:0000313" key="5">
    <source>
        <dbReference type="Proteomes" id="UP000014760"/>
    </source>
</evidence>
<name>R7UYP5_CAPTE</name>
<dbReference type="InterPro" id="IPR007834">
    <property type="entry name" value="DSS1_SEM1"/>
</dbReference>
<sequence length="115" mass="13519">MPVLVIRILFYWYCTQQIRVKWGSAMSNYFNVSNGVRQGGVLSPVLFNIYVDDLSFMLRDSRIGCSVKWTGNDEEEDQDDNIWEDNWEDDNVEDDFSQQLRTQLQQLKGAEPMQQ</sequence>
<reference evidence="5" key="1">
    <citation type="submission" date="2012-12" db="EMBL/GenBank/DDBJ databases">
        <authorList>
            <person name="Hellsten U."/>
            <person name="Grimwood J."/>
            <person name="Chapman J.A."/>
            <person name="Shapiro H."/>
            <person name="Aerts A."/>
            <person name="Otillar R.P."/>
            <person name="Terry A.Y."/>
            <person name="Boore J.L."/>
            <person name="Simakov O."/>
            <person name="Marletaz F."/>
            <person name="Cho S.-J."/>
            <person name="Edsinger-Gonzales E."/>
            <person name="Havlak P."/>
            <person name="Kuo D.-H."/>
            <person name="Larsson T."/>
            <person name="Lv J."/>
            <person name="Arendt D."/>
            <person name="Savage R."/>
            <person name="Osoegawa K."/>
            <person name="de Jong P."/>
            <person name="Lindberg D.R."/>
            <person name="Seaver E.C."/>
            <person name="Weisblat D.A."/>
            <person name="Putnam N.H."/>
            <person name="Grigoriev I.V."/>
            <person name="Rokhsar D.S."/>
        </authorList>
    </citation>
    <scope>NUCLEOTIDE SEQUENCE</scope>
    <source>
        <strain evidence="5">I ESC-2004</strain>
    </source>
</reference>
<reference evidence="4" key="3">
    <citation type="submission" date="2015-06" db="UniProtKB">
        <authorList>
            <consortium name="EnsemblMetazoa"/>
        </authorList>
    </citation>
    <scope>IDENTIFICATION</scope>
</reference>
<dbReference type="EMBL" id="KB296524">
    <property type="protein sequence ID" value="ELU11673.1"/>
    <property type="molecule type" value="Genomic_DNA"/>
</dbReference>
<dbReference type="GO" id="GO:0008541">
    <property type="term" value="C:proteasome regulatory particle, lid subcomplex"/>
    <property type="evidence" value="ECO:0007669"/>
    <property type="project" value="UniProtKB-UniRule"/>
</dbReference>
<gene>
    <name evidence="3" type="ORF">CAPTEDRAFT_209020</name>
</gene>
<dbReference type="Proteomes" id="UP000014760">
    <property type="component" value="Unassembled WGS sequence"/>
</dbReference>
<comment type="subcellular location">
    <subcellularLocation>
        <location evidence="2">Nucleus</location>
    </subcellularLocation>
</comment>
<evidence type="ECO:0000313" key="3">
    <source>
        <dbReference type="EMBL" id="ELU11673.1"/>
    </source>
</evidence>
<comment type="function">
    <text evidence="2">Component of the 26S proteasome, a multiprotein complex involved in the ATP-dependent degradation of ubiquitinated proteins.</text>
</comment>
<dbReference type="GO" id="GO:0006406">
    <property type="term" value="P:mRNA export from nucleus"/>
    <property type="evidence" value="ECO:0007669"/>
    <property type="project" value="UniProtKB-UniRule"/>
</dbReference>
<dbReference type="CDD" id="cd13768">
    <property type="entry name" value="DSS1_Sem1"/>
    <property type="match status" value="1"/>
</dbReference>
<accession>R7UYP5</accession>
<dbReference type="AlphaFoldDB" id="R7UYP5"/>
<organism evidence="3">
    <name type="scientific">Capitella teleta</name>
    <name type="common">Polychaete worm</name>
    <dbReference type="NCBI Taxonomy" id="283909"/>
    <lineage>
        <taxon>Eukaryota</taxon>
        <taxon>Metazoa</taxon>
        <taxon>Spiralia</taxon>
        <taxon>Lophotrochozoa</taxon>
        <taxon>Annelida</taxon>
        <taxon>Polychaeta</taxon>
        <taxon>Sedentaria</taxon>
        <taxon>Scolecida</taxon>
        <taxon>Capitellidae</taxon>
        <taxon>Capitella</taxon>
    </lineage>
</organism>
<dbReference type="EMBL" id="AMQN01005678">
    <property type="status" value="NOT_ANNOTATED_CDS"/>
    <property type="molecule type" value="Genomic_DNA"/>
</dbReference>
<keyword evidence="2" id="KW-0647">Proteasome</keyword>
<comment type="similarity">
    <text evidence="1 2">Belongs to the DSS1/SEM1 family.</text>
</comment>
<dbReference type="GO" id="GO:0005634">
    <property type="term" value="C:nucleus"/>
    <property type="evidence" value="ECO:0007669"/>
    <property type="project" value="UniProtKB-SubCell"/>
</dbReference>